<evidence type="ECO:0000256" key="6">
    <source>
        <dbReference type="SAM" id="Phobius"/>
    </source>
</evidence>
<dbReference type="Pfam" id="PF00892">
    <property type="entry name" value="EamA"/>
    <property type="match status" value="2"/>
</dbReference>
<evidence type="ECO:0000313" key="8">
    <source>
        <dbReference type="EMBL" id="ATD68351.1"/>
    </source>
</evidence>
<name>A0A290XGZ7_9GAMM</name>
<dbReference type="Proteomes" id="UP000218968">
    <property type="component" value="Chromosome"/>
</dbReference>
<keyword evidence="4 6" id="KW-1133">Transmembrane helix</keyword>
<dbReference type="PANTHER" id="PTHR32322">
    <property type="entry name" value="INNER MEMBRANE TRANSPORTER"/>
    <property type="match status" value="1"/>
</dbReference>
<organism evidence="8 9">
    <name type="scientific">Luteimonas chenhongjianii</name>
    <dbReference type="NCBI Taxonomy" id="2006110"/>
    <lineage>
        <taxon>Bacteria</taxon>
        <taxon>Pseudomonadati</taxon>
        <taxon>Pseudomonadota</taxon>
        <taxon>Gammaproteobacteria</taxon>
        <taxon>Lysobacterales</taxon>
        <taxon>Lysobacteraceae</taxon>
        <taxon>Luteimonas</taxon>
    </lineage>
</organism>
<dbReference type="RefSeq" id="WP_096299622.1">
    <property type="nucleotide sequence ID" value="NZ_CP023406.1"/>
</dbReference>
<dbReference type="InterPro" id="IPR050638">
    <property type="entry name" value="AA-Vitamin_Transporters"/>
</dbReference>
<feature type="transmembrane region" description="Helical" evidence="6">
    <location>
        <begin position="71"/>
        <end position="92"/>
    </location>
</feature>
<accession>A0A290XGZ7</accession>
<feature type="domain" description="EamA" evidence="7">
    <location>
        <begin position="14"/>
        <end position="143"/>
    </location>
</feature>
<keyword evidence="3 6" id="KW-0812">Transmembrane</keyword>
<feature type="transmembrane region" description="Helical" evidence="6">
    <location>
        <begin position="271"/>
        <end position="288"/>
    </location>
</feature>
<feature type="domain" description="EamA" evidence="7">
    <location>
        <begin position="153"/>
        <end position="288"/>
    </location>
</feature>
<keyword evidence="9" id="KW-1185">Reference proteome</keyword>
<dbReference type="InterPro" id="IPR000620">
    <property type="entry name" value="EamA_dom"/>
</dbReference>
<feature type="transmembrane region" description="Helical" evidence="6">
    <location>
        <begin position="215"/>
        <end position="238"/>
    </location>
</feature>
<evidence type="ECO:0000259" key="7">
    <source>
        <dbReference type="Pfam" id="PF00892"/>
    </source>
</evidence>
<evidence type="ECO:0000256" key="2">
    <source>
        <dbReference type="ARBA" id="ARBA00007362"/>
    </source>
</evidence>
<feature type="transmembrane region" description="Helical" evidence="6">
    <location>
        <begin position="7"/>
        <end position="29"/>
    </location>
</feature>
<dbReference type="SUPFAM" id="SSF103481">
    <property type="entry name" value="Multidrug resistance efflux transporter EmrE"/>
    <property type="match status" value="2"/>
</dbReference>
<feature type="transmembrane region" description="Helical" evidence="6">
    <location>
        <begin position="245"/>
        <end position="265"/>
    </location>
</feature>
<comment type="subcellular location">
    <subcellularLocation>
        <location evidence="1">Membrane</location>
        <topology evidence="1">Multi-pass membrane protein</topology>
    </subcellularLocation>
</comment>
<feature type="transmembrane region" description="Helical" evidence="6">
    <location>
        <begin position="41"/>
        <end position="59"/>
    </location>
</feature>
<proteinExistence type="inferred from homology"/>
<comment type="similarity">
    <text evidence="2">Belongs to the EamA transporter family.</text>
</comment>
<dbReference type="GO" id="GO:0016020">
    <property type="term" value="C:membrane"/>
    <property type="evidence" value="ECO:0007669"/>
    <property type="project" value="UniProtKB-SubCell"/>
</dbReference>
<keyword evidence="5 6" id="KW-0472">Membrane</keyword>
<evidence type="ECO:0000256" key="4">
    <source>
        <dbReference type="ARBA" id="ARBA00022989"/>
    </source>
</evidence>
<feature type="transmembrane region" description="Helical" evidence="6">
    <location>
        <begin position="98"/>
        <end position="119"/>
    </location>
</feature>
<evidence type="ECO:0000256" key="3">
    <source>
        <dbReference type="ARBA" id="ARBA00022692"/>
    </source>
</evidence>
<dbReference type="InterPro" id="IPR037185">
    <property type="entry name" value="EmrE-like"/>
</dbReference>
<sequence length="296" mass="30820">MTDPRSLLSSSATLGTAFVLLWCTGYIAGKLMVAHAAPLTALVWRFGLAGFSFAVFALATRAPWGRPRALMHSAVAGVLMLALQFGGVYMAMERGAGAGVAALVIGTMPLAVAVLAVATGQERLRAVQWCGLVLGIAGVALVVADRIGGEVSWAAWLALLAGLAGISLGTVYQKRHASTVDLRTGLAMQNIAAALVLLPGALWVEGFRFAHASDFYLPMLWTVAVNSIGGFALLFVLIRRGAATRVAALFFLMPPVTALLGTWLLGEHLTALKLAGFALAAVGVWLVARPAATTAR</sequence>
<dbReference type="AlphaFoldDB" id="A0A290XGZ7"/>
<dbReference type="PANTHER" id="PTHR32322:SF2">
    <property type="entry name" value="EAMA DOMAIN-CONTAINING PROTEIN"/>
    <property type="match status" value="1"/>
</dbReference>
<evidence type="ECO:0000313" key="9">
    <source>
        <dbReference type="Proteomes" id="UP000218968"/>
    </source>
</evidence>
<dbReference type="KEGG" id="lum:CNR27_13690"/>
<gene>
    <name evidence="8" type="ORF">CNR27_13690</name>
</gene>
<feature type="transmembrane region" description="Helical" evidence="6">
    <location>
        <begin position="153"/>
        <end position="172"/>
    </location>
</feature>
<protein>
    <submittedName>
        <fullName evidence="8">EamA family transporter</fullName>
    </submittedName>
</protein>
<feature type="transmembrane region" description="Helical" evidence="6">
    <location>
        <begin position="126"/>
        <end position="147"/>
    </location>
</feature>
<evidence type="ECO:0000256" key="1">
    <source>
        <dbReference type="ARBA" id="ARBA00004141"/>
    </source>
</evidence>
<dbReference type="EMBL" id="CP023406">
    <property type="protein sequence ID" value="ATD68351.1"/>
    <property type="molecule type" value="Genomic_DNA"/>
</dbReference>
<feature type="transmembrane region" description="Helical" evidence="6">
    <location>
        <begin position="184"/>
        <end position="203"/>
    </location>
</feature>
<reference evidence="9" key="1">
    <citation type="submission" date="2017-09" db="EMBL/GenBank/DDBJ databases">
        <title>Luteimonas liuhanmingii sp.nov., isolated from the intestinal contents of Tibetan Plateau Pika in Yushu, Qinghai Province, China.</title>
        <authorList>
            <person name="Gui Z."/>
        </authorList>
    </citation>
    <scope>NUCLEOTIDE SEQUENCE [LARGE SCALE GENOMIC DNA]</scope>
    <source>
        <strain evidence="9">100111</strain>
    </source>
</reference>
<dbReference type="OrthoDB" id="9809509at2"/>
<evidence type="ECO:0000256" key="5">
    <source>
        <dbReference type="ARBA" id="ARBA00023136"/>
    </source>
</evidence>